<evidence type="ECO:0000313" key="1">
    <source>
        <dbReference type="EMBL" id="KAH8001533.1"/>
    </source>
</evidence>
<keyword evidence="2" id="KW-1185">Reference proteome</keyword>
<comment type="caution">
    <text evidence="1">The sequence shown here is derived from an EMBL/GenBank/DDBJ whole genome shotgun (WGS) entry which is preliminary data.</text>
</comment>
<organism evidence="1 2">
    <name type="scientific">Sphaerodactylus townsendi</name>
    <dbReference type="NCBI Taxonomy" id="933632"/>
    <lineage>
        <taxon>Eukaryota</taxon>
        <taxon>Metazoa</taxon>
        <taxon>Chordata</taxon>
        <taxon>Craniata</taxon>
        <taxon>Vertebrata</taxon>
        <taxon>Euteleostomi</taxon>
        <taxon>Lepidosauria</taxon>
        <taxon>Squamata</taxon>
        <taxon>Bifurcata</taxon>
        <taxon>Gekkota</taxon>
        <taxon>Sphaerodactylidae</taxon>
        <taxon>Sphaerodactylus</taxon>
    </lineage>
</organism>
<dbReference type="EMBL" id="CM037621">
    <property type="protein sequence ID" value="KAH8001533.1"/>
    <property type="molecule type" value="Genomic_DNA"/>
</dbReference>
<name>A0ACB8F8P1_9SAUR</name>
<gene>
    <name evidence="1" type="primary">HKDC1_3</name>
    <name evidence="1" type="ORF">K3G42_010289</name>
</gene>
<evidence type="ECO:0000313" key="2">
    <source>
        <dbReference type="Proteomes" id="UP000827872"/>
    </source>
</evidence>
<proteinExistence type="predicted"/>
<accession>A0ACB8F8P1</accession>
<reference evidence="1" key="1">
    <citation type="submission" date="2021-08" db="EMBL/GenBank/DDBJ databases">
        <title>The first chromosome-level gecko genome reveals the dynamic sex chromosomes of Neotropical dwarf geckos (Sphaerodactylidae: Sphaerodactylus).</title>
        <authorList>
            <person name="Pinto B.J."/>
            <person name="Keating S.E."/>
            <person name="Gamble T."/>
        </authorList>
    </citation>
    <scope>NUCLEOTIDE SEQUENCE</scope>
    <source>
        <strain evidence="1">TG3544</strain>
    </source>
</reference>
<protein>
    <submittedName>
        <fullName evidence="1">Hexokinase hkdc1</fullName>
    </submittedName>
</protein>
<dbReference type="Proteomes" id="UP000827872">
    <property type="component" value="Linkage Group LG08"/>
</dbReference>
<sequence length="260" mass="29385">MKCGGVEHFVFEMGKPTQVVFCKDFKCFIFLRYAKRLHKVVRRLVPNCDVRFLLSESGSAKGAAMVTAVAYRLLSQRKQIDEVLAYFRLTKEDLVEVKNKMRMEMERGLKKGSHPTATVRMLPTFVCGTPDGTEKGKFLALDLGGTNFRVLLVKIRRNKSVRMYNKIFAIPLEIMQGTGEELFDHIVQCIAEFLEYMGIKGAQLPLGFTFSFPCKQASIDKAEVLYEETGFQLPPHPAPHLKMAPGSRGVARENGIKSKR</sequence>